<dbReference type="RefSeq" id="WP_076428796.1">
    <property type="nucleotide sequence ID" value="NZ_FTNO01000001.1"/>
</dbReference>
<reference evidence="2" key="1">
    <citation type="submission" date="2017-01" db="EMBL/GenBank/DDBJ databases">
        <authorList>
            <person name="Varghese N."/>
            <person name="Submissions S."/>
        </authorList>
    </citation>
    <scope>NUCLEOTIDE SEQUENCE [LARGE SCALE GENOMIC DNA]</scope>
    <source>
        <strain evidence="2">CGMCC 1.7737</strain>
    </source>
</reference>
<evidence type="ECO:0008006" key="3">
    <source>
        <dbReference type="Google" id="ProtNLM"/>
    </source>
</evidence>
<name>A0A1N6XLM8_9EURY</name>
<dbReference type="InterPro" id="IPR013783">
    <property type="entry name" value="Ig-like_fold"/>
</dbReference>
<proteinExistence type="predicted"/>
<keyword evidence="2" id="KW-1185">Reference proteome</keyword>
<dbReference type="Gene3D" id="2.60.40.10">
    <property type="entry name" value="Immunoglobulins"/>
    <property type="match status" value="1"/>
</dbReference>
<evidence type="ECO:0000313" key="2">
    <source>
        <dbReference type="Proteomes" id="UP000186914"/>
    </source>
</evidence>
<gene>
    <name evidence="1" type="ORF">SAMN05421858_1180</name>
</gene>
<protein>
    <recommendedName>
        <fullName evidence="3">LEA14-like dessication related protein</fullName>
    </recommendedName>
</protein>
<dbReference type="EMBL" id="FTNO01000001">
    <property type="protein sequence ID" value="SIR03131.1"/>
    <property type="molecule type" value="Genomic_DNA"/>
</dbReference>
<sequence>MSNSRTRSALRPKQPLLVGAVVVTALVTAWLFVPTMQGHLATMNSGSVDVTATEYAVTDDDEHLSTTLQIHNPTGRDIVFASSILHAHDGDVQLTDGTTTSFDEIRIPAGKTVETTIDIDLDTERASQAKTAVQSESVTLSGTIRAEIGDKDVSIPVRPEEGGR</sequence>
<dbReference type="OrthoDB" id="248110at2157"/>
<dbReference type="Proteomes" id="UP000186914">
    <property type="component" value="Unassembled WGS sequence"/>
</dbReference>
<organism evidence="1 2">
    <name type="scientific">Haladaptatus litoreus</name>
    <dbReference type="NCBI Taxonomy" id="553468"/>
    <lineage>
        <taxon>Archaea</taxon>
        <taxon>Methanobacteriati</taxon>
        <taxon>Methanobacteriota</taxon>
        <taxon>Stenosarchaea group</taxon>
        <taxon>Halobacteria</taxon>
        <taxon>Halobacteriales</taxon>
        <taxon>Haladaptataceae</taxon>
        <taxon>Haladaptatus</taxon>
    </lineage>
</organism>
<evidence type="ECO:0000313" key="1">
    <source>
        <dbReference type="EMBL" id="SIR03131.1"/>
    </source>
</evidence>
<dbReference type="AlphaFoldDB" id="A0A1N6XLM8"/>
<accession>A0A1N6XLM8</accession>